<dbReference type="InterPro" id="IPR005302">
    <property type="entry name" value="MoCF_Sase_C"/>
</dbReference>
<proteinExistence type="predicted"/>
<dbReference type="PROSITE" id="PS51340">
    <property type="entry name" value="MOSC"/>
    <property type="match status" value="1"/>
</dbReference>
<accession>A0ABZ0W599</accession>
<organism evidence="2 3">
    <name type="scientific">Niabella yanshanensis</name>
    <dbReference type="NCBI Taxonomy" id="577386"/>
    <lineage>
        <taxon>Bacteria</taxon>
        <taxon>Pseudomonadati</taxon>
        <taxon>Bacteroidota</taxon>
        <taxon>Chitinophagia</taxon>
        <taxon>Chitinophagales</taxon>
        <taxon>Chitinophagaceae</taxon>
        <taxon>Niabella</taxon>
    </lineage>
</organism>
<protein>
    <submittedName>
        <fullName evidence="2">MOSC domain-containing protein</fullName>
    </submittedName>
</protein>
<keyword evidence="3" id="KW-1185">Reference proteome</keyword>
<evidence type="ECO:0000313" key="2">
    <source>
        <dbReference type="EMBL" id="WQD37692.1"/>
    </source>
</evidence>
<dbReference type="PANTHER" id="PTHR14237:SF19">
    <property type="entry name" value="MITOCHONDRIAL AMIDOXIME REDUCING COMPONENT 1"/>
    <property type="match status" value="1"/>
</dbReference>
<sequence>MLSISHLYVYPVKSLGGILLDQVKLSDRGLEHDRRWILVDDNNRFISQREVSRMALLHTVICGSQLIIFEKGHSADVLGLDLIPANGDRVRIELFKDESEGVVAEERVNDWFSKKLDLNCRLVYMPDTIRRVVDPVYAHDGEITAFSDGFPLLLIGQASLNDLNNRLDQWLPMNRFRPNIVFTGGAAFEEDTMKEVVINDISFSAVKPCARCVVTTIDQETGVKGKEPLRTLNKYRQLNNKLYFGQNILYKGEGVLRIGDELKVMQRQPYLL</sequence>
<evidence type="ECO:0000259" key="1">
    <source>
        <dbReference type="PROSITE" id="PS51340"/>
    </source>
</evidence>
<dbReference type="RefSeq" id="WP_114791531.1">
    <property type="nucleotide sequence ID" value="NZ_CP139960.1"/>
</dbReference>
<reference evidence="2 3" key="1">
    <citation type="submission" date="2023-12" db="EMBL/GenBank/DDBJ databases">
        <title>Genome sequencing and assembly of bacterial species from a model synthetic community.</title>
        <authorList>
            <person name="Hogle S.L."/>
        </authorList>
    </citation>
    <scope>NUCLEOTIDE SEQUENCE [LARGE SCALE GENOMIC DNA]</scope>
    <source>
        <strain evidence="2 3">HAMBI_3031</strain>
    </source>
</reference>
<dbReference type="InterPro" id="IPR005303">
    <property type="entry name" value="MOCOS_middle"/>
</dbReference>
<dbReference type="Proteomes" id="UP001325680">
    <property type="component" value="Chromosome"/>
</dbReference>
<dbReference type="InterPro" id="IPR011037">
    <property type="entry name" value="Pyrv_Knase-like_insert_dom_sf"/>
</dbReference>
<dbReference type="Pfam" id="PF03473">
    <property type="entry name" value="MOSC"/>
    <property type="match status" value="1"/>
</dbReference>
<dbReference type="Pfam" id="PF03476">
    <property type="entry name" value="MOSC_N"/>
    <property type="match status" value="1"/>
</dbReference>
<dbReference type="SUPFAM" id="SSF50800">
    <property type="entry name" value="PK beta-barrel domain-like"/>
    <property type="match status" value="1"/>
</dbReference>
<evidence type="ECO:0000313" key="3">
    <source>
        <dbReference type="Proteomes" id="UP001325680"/>
    </source>
</evidence>
<dbReference type="SUPFAM" id="SSF141673">
    <property type="entry name" value="MOSC N-terminal domain-like"/>
    <property type="match status" value="1"/>
</dbReference>
<dbReference type="EMBL" id="CP139960">
    <property type="protein sequence ID" value="WQD37692.1"/>
    <property type="molecule type" value="Genomic_DNA"/>
</dbReference>
<dbReference type="PANTHER" id="PTHR14237">
    <property type="entry name" value="MOLYBDOPTERIN COFACTOR SULFURASE MOSC"/>
    <property type="match status" value="1"/>
</dbReference>
<feature type="domain" description="MOSC" evidence="1">
    <location>
        <begin position="88"/>
        <end position="265"/>
    </location>
</feature>
<name>A0ABZ0W599_9BACT</name>
<gene>
    <name evidence="2" type="ORF">U0035_18635</name>
</gene>